<dbReference type="Proteomes" id="UP000762676">
    <property type="component" value="Unassembled WGS sequence"/>
</dbReference>
<comment type="caution">
    <text evidence="1">The sequence shown here is derived from an EMBL/GenBank/DDBJ whole genome shotgun (WGS) entry which is preliminary data.</text>
</comment>
<gene>
    <name evidence="1" type="ORF">ElyMa_000850200</name>
</gene>
<dbReference type="EMBL" id="BMAT01001742">
    <property type="protein sequence ID" value="GFR91695.1"/>
    <property type="molecule type" value="Genomic_DNA"/>
</dbReference>
<proteinExistence type="predicted"/>
<reference evidence="1 2" key="1">
    <citation type="journal article" date="2021" name="Elife">
        <title>Chloroplast acquisition without the gene transfer in kleptoplastic sea slugs, Plakobranchus ocellatus.</title>
        <authorList>
            <person name="Maeda T."/>
            <person name="Takahashi S."/>
            <person name="Yoshida T."/>
            <person name="Shimamura S."/>
            <person name="Takaki Y."/>
            <person name="Nagai Y."/>
            <person name="Toyoda A."/>
            <person name="Suzuki Y."/>
            <person name="Arimoto A."/>
            <person name="Ishii H."/>
            <person name="Satoh N."/>
            <person name="Nishiyama T."/>
            <person name="Hasebe M."/>
            <person name="Maruyama T."/>
            <person name="Minagawa J."/>
            <person name="Obokata J."/>
            <person name="Shigenobu S."/>
        </authorList>
    </citation>
    <scope>NUCLEOTIDE SEQUENCE [LARGE SCALE GENOMIC DNA]</scope>
</reference>
<dbReference type="AlphaFoldDB" id="A0AAV4H4G0"/>
<keyword evidence="2" id="KW-1185">Reference proteome</keyword>
<evidence type="ECO:0000313" key="1">
    <source>
        <dbReference type="EMBL" id="GFR91695.1"/>
    </source>
</evidence>
<protein>
    <submittedName>
        <fullName evidence="1">Uncharacterized protein</fullName>
    </submittedName>
</protein>
<accession>A0AAV4H4G0</accession>
<name>A0AAV4H4G0_9GAST</name>
<evidence type="ECO:0000313" key="2">
    <source>
        <dbReference type="Proteomes" id="UP000762676"/>
    </source>
</evidence>
<sequence length="94" mass="9779">MSRVLRDVGEQGKAWATVAIAVQGTCEVSIHLDTARVQGVHCDRTPGASAIRHANCRGGVGEPSGPASRKCVSFEWGPTRVTAVCGRRAPPGLG</sequence>
<organism evidence="1 2">
    <name type="scientific">Elysia marginata</name>
    <dbReference type="NCBI Taxonomy" id="1093978"/>
    <lineage>
        <taxon>Eukaryota</taxon>
        <taxon>Metazoa</taxon>
        <taxon>Spiralia</taxon>
        <taxon>Lophotrochozoa</taxon>
        <taxon>Mollusca</taxon>
        <taxon>Gastropoda</taxon>
        <taxon>Heterobranchia</taxon>
        <taxon>Euthyneura</taxon>
        <taxon>Panpulmonata</taxon>
        <taxon>Sacoglossa</taxon>
        <taxon>Placobranchoidea</taxon>
        <taxon>Plakobranchidae</taxon>
        <taxon>Elysia</taxon>
    </lineage>
</organism>